<reference evidence="1" key="2">
    <citation type="submission" date="2015-06" db="UniProtKB">
        <authorList>
            <consortium name="EnsemblPlants"/>
        </authorList>
    </citation>
    <scope>IDENTIFICATION</scope>
    <source>
        <strain evidence="1">DM1-3 516 R44</strain>
    </source>
</reference>
<organism evidence="1 2">
    <name type="scientific">Solanum tuberosum</name>
    <name type="common">Potato</name>
    <dbReference type="NCBI Taxonomy" id="4113"/>
    <lineage>
        <taxon>Eukaryota</taxon>
        <taxon>Viridiplantae</taxon>
        <taxon>Streptophyta</taxon>
        <taxon>Embryophyta</taxon>
        <taxon>Tracheophyta</taxon>
        <taxon>Spermatophyta</taxon>
        <taxon>Magnoliopsida</taxon>
        <taxon>eudicotyledons</taxon>
        <taxon>Gunneridae</taxon>
        <taxon>Pentapetalae</taxon>
        <taxon>asterids</taxon>
        <taxon>lamiids</taxon>
        <taxon>Solanales</taxon>
        <taxon>Solanaceae</taxon>
        <taxon>Solanoideae</taxon>
        <taxon>Solaneae</taxon>
        <taxon>Solanum</taxon>
    </lineage>
</organism>
<dbReference type="Gramene" id="PGSC0003DMT400084824">
    <property type="protein sequence ID" value="PGSC0003DMT400084824"/>
    <property type="gene ID" value="PGSC0003DMG400034395"/>
</dbReference>
<name>M1D850_SOLTU</name>
<reference evidence="2" key="1">
    <citation type="journal article" date="2011" name="Nature">
        <title>Genome sequence and analysis of the tuber crop potato.</title>
        <authorList>
            <consortium name="The Potato Genome Sequencing Consortium"/>
        </authorList>
    </citation>
    <scope>NUCLEOTIDE SEQUENCE [LARGE SCALE GENOMIC DNA]</scope>
    <source>
        <strain evidence="2">cv. DM1-3 516 R44</strain>
    </source>
</reference>
<evidence type="ECO:0000313" key="1">
    <source>
        <dbReference type="EnsemblPlants" id="PGSC0003DMT400084824"/>
    </source>
</evidence>
<protein>
    <submittedName>
        <fullName evidence="1">Uncharacterized protein</fullName>
    </submittedName>
</protein>
<dbReference type="AlphaFoldDB" id="M1D850"/>
<dbReference type="EnsemblPlants" id="PGSC0003DMT400084824">
    <property type="protein sequence ID" value="PGSC0003DMT400084824"/>
    <property type="gene ID" value="PGSC0003DMG400034395"/>
</dbReference>
<dbReference type="PaxDb" id="4113-PGSC0003DMT400084824"/>
<evidence type="ECO:0000313" key="2">
    <source>
        <dbReference type="Proteomes" id="UP000011115"/>
    </source>
</evidence>
<accession>M1D850</accession>
<proteinExistence type="predicted"/>
<keyword evidence="2" id="KW-1185">Reference proteome</keyword>
<dbReference type="InParanoid" id="M1D850"/>
<dbReference type="Proteomes" id="UP000011115">
    <property type="component" value="Unassembled WGS sequence"/>
</dbReference>
<sequence>MENMLKKKKRKGMWGGGWSGAEKKRKKVIFVVSHAANLSPEVYWRVKLPNTPMPTPIKDALHISGSINKGLADHEPLIFEGRGPTP</sequence>
<dbReference type="HOGENOM" id="CLU_2502342_0_0_1"/>